<dbReference type="GO" id="GO:0102264">
    <property type="term" value="F:tRNA-dihydrouridine20 synthase activity"/>
    <property type="evidence" value="ECO:0007669"/>
    <property type="project" value="UniProtKB-EC"/>
</dbReference>
<dbReference type="PROSITE" id="PS01136">
    <property type="entry name" value="UPF0034"/>
    <property type="match status" value="1"/>
</dbReference>
<evidence type="ECO:0000256" key="3">
    <source>
        <dbReference type="ARBA" id="ARBA00022643"/>
    </source>
</evidence>
<evidence type="ECO:0000313" key="12">
    <source>
        <dbReference type="Proteomes" id="UP001527925"/>
    </source>
</evidence>
<comment type="catalytic activity">
    <reaction evidence="7">
        <text>a 5,6-dihydrouridine in mRNA + NAD(+) = a uridine in mRNA + NADH + H(+)</text>
        <dbReference type="Rhea" id="RHEA:69851"/>
        <dbReference type="Rhea" id="RHEA-COMP:14658"/>
        <dbReference type="Rhea" id="RHEA-COMP:17789"/>
        <dbReference type="ChEBI" id="CHEBI:15378"/>
        <dbReference type="ChEBI" id="CHEBI:57540"/>
        <dbReference type="ChEBI" id="CHEBI:57945"/>
        <dbReference type="ChEBI" id="CHEBI:65315"/>
        <dbReference type="ChEBI" id="CHEBI:74443"/>
    </reaction>
    <physiologicalReaction direction="right-to-left" evidence="7">
        <dbReference type="Rhea" id="RHEA:69853"/>
    </physiologicalReaction>
</comment>
<evidence type="ECO:0000313" key="11">
    <source>
        <dbReference type="EMBL" id="KAL2916436.1"/>
    </source>
</evidence>
<evidence type="ECO:0000259" key="10">
    <source>
        <dbReference type="Pfam" id="PF01207"/>
    </source>
</evidence>
<evidence type="ECO:0000256" key="7">
    <source>
        <dbReference type="ARBA" id="ARBA00048342"/>
    </source>
</evidence>
<dbReference type="InterPro" id="IPR035587">
    <property type="entry name" value="DUS-like_FMN-bd"/>
</dbReference>
<evidence type="ECO:0000256" key="1">
    <source>
        <dbReference type="ARBA" id="ARBA00001917"/>
    </source>
</evidence>
<protein>
    <submittedName>
        <fullName evidence="11">tRNA-dihydrouridine synthase 2</fullName>
        <ecNumber evidence="11">1.3.1.91</ecNumber>
    </submittedName>
</protein>
<evidence type="ECO:0000256" key="2">
    <source>
        <dbReference type="ARBA" id="ARBA00022630"/>
    </source>
</evidence>
<keyword evidence="12" id="KW-1185">Reference proteome</keyword>
<feature type="compositionally biased region" description="Low complexity" evidence="9">
    <location>
        <begin position="341"/>
        <end position="351"/>
    </location>
</feature>
<gene>
    <name evidence="11" type="primary">dus2</name>
    <name evidence="11" type="ORF">HK105_203866</name>
</gene>
<comment type="caution">
    <text evidence="11">The sequence shown here is derived from an EMBL/GenBank/DDBJ whole genome shotgun (WGS) entry which is preliminary data.</text>
</comment>
<dbReference type="PANTHER" id="PTHR45936">
    <property type="entry name" value="TRNA-DIHYDROURIDINE(20) SYNTHASE [NAD(P)+]-LIKE"/>
    <property type="match status" value="1"/>
</dbReference>
<keyword evidence="5" id="KW-0819">tRNA processing</keyword>
<keyword evidence="4" id="KW-0507">mRNA processing</keyword>
<comment type="cofactor">
    <cofactor evidence="1">
        <name>FMN</name>
        <dbReference type="ChEBI" id="CHEBI:58210"/>
    </cofactor>
</comment>
<dbReference type="SUPFAM" id="SSF51395">
    <property type="entry name" value="FMN-linked oxidoreductases"/>
    <property type="match status" value="1"/>
</dbReference>
<comment type="catalytic activity">
    <reaction evidence="8">
        <text>a 5,6-dihydrouridine in mRNA + NADP(+) = a uridine in mRNA + NADPH + H(+)</text>
        <dbReference type="Rhea" id="RHEA:69855"/>
        <dbReference type="Rhea" id="RHEA-COMP:14658"/>
        <dbReference type="Rhea" id="RHEA-COMP:17789"/>
        <dbReference type="ChEBI" id="CHEBI:15378"/>
        <dbReference type="ChEBI" id="CHEBI:57783"/>
        <dbReference type="ChEBI" id="CHEBI:58349"/>
        <dbReference type="ChEBI" id="CHEBI:65315"/>
        <dbReference type="ChEBI" id="CHEBI:74443"/>
    </reaction>
    <physiologicalReaction direction="right-to-left" evidence="8">
        <dbReference type="Rhea" id="RHEA:69857"/>
    </physiologicalReaction>
</comment>
<sequence>MLHPMPTTGCCKYRADIVYSPEIIDRRLMRSQRIVNQELGTVDFIDDSGTLNLRVHPRERGHLVVQLGSSTPEYAAAAAKLVAGDVDGIDLNCGCPKKFSVSGGMGSALLEEPDLLESILRALVSSVSIPVTCKIRLLDAKDGKSSIERTIELMQRLEKTNIASIALHCRFRHERPRQPAHWDVFDDIAKAVSIPVIANGDMWTLDDMRRLKESHGARVSSFMFARGAQDNVSVFRREGPLPHWEVMKEYLRVSEECGANYYSIKYVLLQMWGDSAGIPFRQLLVLRKSIEEIKALFAEYDDVSGIVSPAVVEAVYAALRAKNKPKPNNNPNRKNKKHGADAGQADASQADLQYESPEMARKRANISPSDGAPDKTSETAETAEDGASVDLAPVPAPMLLASEIANLREHMPESIGQ</sequence>
<dbReference type="Gene3D" id="3.20.20.70">
    <property type="entry name" value="Aldolase class I"/>
    <property type="match status" value="1"/>
</dbReference>
<dbReference type="EMBL" id="JADGIZ020000016">
    <property type="protein sequence ID" value="KAL2916436.1"/>
    <property type="molecule type" value="Genomic_DNA"/>
</dbReference>
<dbReference type="InterPro" id="IPR052582">
    <property type="entry name" value="tRNA-DUS-like"/>
</dbReference>
<evidence type="ECO:0000256" key="5">
    <source>
        <dbReference type="ARBA" id="ARBA00022694"/>
    </source>
</evidence>
<dbReference type="PANTHER" id="PTHR45936:SF1">
    <property type="entry name" value="TRNA-DIHYDROURIDINE(20) SYNTHASE [NAD(P)+]-LIKE"/>
    <property type="match status" value="1"/>
</dbReference>
<evidence type="ECO:0000256" key="9">
    <source>
        <dbReference type="SAM" id="MobiDB-lite"/>
    </source>
</evidence>
<dbReference type="EC" id="1.3.1.91" evidence="11"/>
<evidence type="ECO:0000256" key="4">
    <source>
        <dbReference type="ARBA" id="ARBA00022664"/>
    </source>
</evidence>
<evidence type="ECO:0000256" key="8">
    <source>
        <dbReference type="ARBA" id="ARBA00049447"/>
    </source>
</evidence>
<name>A0ABR4NA75_9FUNG</name>
<dbReference type="InterPro" id="IPR018517">
    <property type="entry name" value="tRNA_hU_synthase_CS"/>
</dbReference>
<dbReference type="Proteomes" id="UP001527925">
    <property type="component" value="Unassembled WGS sequence"/>
</dbReference>
<feature type="region of interest" description="Disordered" evidence="9">
    <location>
        <begin position="322"/>
        <end position="394"/>
    </location>
</feature>
<feature type="domain" description="DUS-like FMN-binding" evidence="10">
    <location>
        <begin position="57"/>
        <end position="291"/>
    </location>
</feature>
<dbReference type="InterPro" id="IPR013785">
    <property type="entry name" value="Aldolase_TIM"/>
</dbReference>
<evidence type="ECO:0000256" key="6">
    <source>
        <dbReference type="ARBA" id="ARBA00023002"/>
    </source>
</evidence>
<keyword evidence="3" id="KW-0288">FMN</keyword>
<reference evidence="11 12" key="1">
    <citation type="submission" date="2023-09" db="EMBL/GenBank/DDBJ databases">
        <title>Pangenome analysis of Batrachochytrium dendrobatidis and related Chytrids.</title>
        <authorList>
            <person name="Yacoub M.N."/>
            <person name="Stajich J.E."/>
            <person name="James T.Y."/>
        </authorList>
    </citation>
    <scope>NUCLEOTIDE SEQUENCE [LARGE SCALE GENOMIC DNA]</scope>
    <source>
        <strain evidence="11 12">JEL0888</strain>
    </source>
</reference>
<organism evidence="11 12">
    <name type="scientific">Polyrhizophydium stewartii</name>
    <dbReference type="NCBI Taxonomy" id="2732419"/>
    <lineage>
        <taxon>Eukaryota</taxon>
        <taxon>Fungi</taxon>
        <taxon>Fungi incertae sedis</taxon>
        <taxon>Chytridiomycota</taxon>
        <taxon>Chytridiomycota incertae sedis</taxon>
        <taxon>Chytridiomycetes</taxon>
        <taxon>Rhizophydiales</taxon>
        <taxon>Rhizophydiales incertae sedis</taxon>
        <taxon>Polyrhizophydium</taxon>
    </lineage>
</organism>
<dbReference type="Pfam" id="PF01207">
    <property type="entry name" value="Dus"/>
    <property type="match status" value="1"/>
</dbReference>
<dbReference type="CDD" id="cd02801">
    <property type="entry name" value="DUS_like_FMN"/>
    <property type="match status" value="1"/>
</dbReference>
<accession>A0ABR4NA75</accession>
<keyword evidence="6 11" id="KW-0560">Oxidoreductase</keyword>
<proteinExistence type="predicted"/>
<keyword evidence="2" id="KW-0285">Flavoprotein</keyword>